<gene>
    <name evidence="3" type="ordered locus">IALB_1587</name>
</gene>
<feature type="transmembrane region" description="Helical" evidence="1">
    <location>
        <begin position="12"/>
        <end position="30"/>
    </location>
</feature>
<feature type="domain" description="DUF5683" evidence="2">
    <location>
        <begin position="54"/>
        <end position="160"/>
    </location>
</feature>
<evidence type="ECO:0000256" key="1">
    <source>
        <dbReference type="SAM" id="Phobius"/>
    </source>
</evidence>
<dbReference type="Pfam" id="PF18935">
    <property type="entry name" value="DUF5683"/>
    <property type="match status" value="1"/>
</dbReference>
<keyword evidence="1" id="KW-1133">Transmembrane helix</keyword>
<feature type="transmembrane region" description="Helical" evidence="1">
    <location>
        <begin position="130"/>
        <end position="147"/>
    </location>
</feature>
<dbReference type="OrthoDB" id="9813910at2"/>
<reference evidence="3 4" key="1">
    <citation type="journal article" date="2012" name="Front. Microbiol.">
        <title>Complete genome of Ignavibacterium album, a metabolically versatile, flagellated, facultative anaerobe from the phylum Chlorobi.</title>
        <authorList>
            <person name="Liu Z."/>
            <person name="Frigaard N.-U."/>
            <person name="Vogl K."/>
            <person name="Iino T."/>
            <person name="Ohkuma M."/>
            <person name="Overmann J."/>
            <person name="Bryant D.A."/>
        </authorList>
    </citation>
    <scope>NUCLEOTIDE SEQUENCE [LARGE SCALE GENOMIC DNA]</scope>
    <source>
        <strain evidence="4">DSM 19864 / JCM 16511 / NBRC 101810 / Mat9-16</strain>
    </source>
</reference>
<dbReference type="AlphaFoldDB" id="I0AJY8"/>
<protein>
    <recommendedName>
        <fullName evidence="2">DUF5683 domain-containing protein</fullName>
    </recommendedName>
</protein>
<evidence type="ECO:0000313" key="3">
    <source>
        <dbReference type="EMBL" id="AFH49295.1"/>
    </source>
</evidence>
<dbReference type="PATRIC" id="fig|945713.3.peg.1588"/>
<dbReference type="EMBL" id="CP003418">
    <property type="protein sequence ID" value="AFH49295.1"/>
    <property type="molecule type" value="Genomic_DNA"/>
</dbReference>
<keyword evidence="4" id="KW-1185">Reference proteome</keyword>
<name>I0AJY8_IGNAJ</name>
<sequence length="174" mass="20880">MNWKDCLNYSKSLIRLTVKIIFFFIIFSEFSHSQNAENNSLNPSLSDTTFQMTKSPWGAVARSAVIPGWGQFYNESYWKIPVIWGTAAWFVYNWIDNDKLYNDYKSLYQSTQNEYYRRLRNFYRDQRDNFTIYLGLLYLLNLIDAYVDAHLFDFNVNDDFGRNDFQINLRIKLN</sequence>
<organism evidence="3 4">
    <name type="scientific">Ignavibacterium album (strain DSM 19864 / JCM 16511 / NBRC 101810 / Mat9-16)</name>
    <dbReference type="NCBI Taxonomy" id="945713"/>
    <lineage>
        <taxon>Bacteria</taxon>
        <taxon>Pseudomonadati</taxon>
        <taxon>Ignavibacteriota</taxon>
        <taxon>Ignavibacteria</taxon>
        <taxon>Ignavibacteriales</taxon>
        <taxon>Ignavibacteriaceae</taxon>
        <taxon>Ignavibacterium</taxon>
    </lineage>
</organism>
<dbReference type="Proteomes" id="UP000007394">
    <property type="component" value="Chromosome"/>
</dbReference>
<dbReference type="InterPro" id="IPR043738">
    <property type="entry name" value="DUF5683"/>
</dbReference>
<dbReference type="KEGG" id="ial:IALB_1587"/>
<evidence type="ECO:0000313" key="4">
    <source>
        <dbReference type="Proteomes" id="UP000007394"/>
    </source>
</evidence>
<feature type="transmembrane region" description="Helical" evidence="1">
    <location>
        <begin position="77"/>
        <end position="95"/>
    </location>
</feature>
<keyword evidence="1" id="KW-0472">Membrane</keyword>
<accession>I0AJY8</accession>
<dbReference type="HOGENOM" id="CLU_060256_1_1_10"/>
<proteinExistence type="predicted"/>
<evidence type="ECO:0000259" key="2">
    <source>
        <dbReference type="Pfam" id="PF18935"/>
    </source>
</evidence>
<keyword evidence="1" id="KW-0812">Transmembrane</keyword>
<dbReference type="STRING" id="945713.IALB_1587"/>